<sequence>MNKVFWFDVPVRDIDRASDWYRDVFGWDIQPRHPEDGGDALSFRMAYTSQTGERHTPLKPGSVNGGVVTRDIGITQPTILIEVESIDEKIKQLTEAGGGIVTEKVHLPLADGYFAYVTDPDGNVLGLYEWEK</sequence>
<comment type="caution">
    <text evidence="2">The sequence shown here is derived from an EMBL/GenBank/DDBJ whole genome shotgun (WGS) entry which is preliminary data.</text>
</comment>
<dbReference type="PANTHER" id="PTHR33993:SF2">
    <property type="entry name" value="VOC DOMAIN-CONTAINING PROTEIN"/>
    <property type="match status" value="1"/>
</dbReference>
<dbReference type="InterPro" id="IPR029068">
    <property type="entry name" value="Glyas_Bleomycin-R_OHBP_Dase"/>
</dbReference>
<dbReference type="InterPro" id="IPR037523">
    <property type="entry name" value="VOC_core"/>
</dbReference>
<dbReference type="SUPFAM" id="SSF54593">
    <property type="entry name" value="Glyoxalase/Bleomycin resistance protein/Dihydroxybiphenyl dioxygenase"/>
    <property type="match status" value="1"/>
</dbReference>
<reference evidence="2 3" key="1">
    <citation type="submission" date="2020-08" db="EMBL/GenBank/DDBJ databases">
        <title>Sequencing the genomes of 1000 actinobacteria strains.</title>
        <authorList>
            <person name="Klenk H.-P."/>
        </authorList>
    </citation>
    <scope>NUCLEOTIDE SEQUENCE [LARGE SCALE GENOMIC DNA]</scope>
    <source>
        <strain evidence="2 3">DSM 45913</strain>
    </source>
</reference>
<evidence type="ECO:0000313" key="2">
    <source>
        <dbReference type="EMBL" id="MBB6348953.1"/>
    </source>
</evidence>
<evidence type="ECO:0000259" key="1">
    <source>
        <dbReference type="PROSITE" id="PS51819"/>
    </source>
</evidence>
<dbReference type="Proteomes" id="UP000583800">
    <property type="component" value="Unassembled WGS sequence"/>
</dbReference>
<dbReference type="Gene3D" id="3.10.180.10">
    <property type="entry name" value="2,3-Dihydroxybiphenyl 1,2-Dioxygenase, domain 1"/>
    <property type="match status" value="1"/>
</dbReference>
<name>A0A7X0C6A5_9ACTN</name>
<dbReference type="CDD" id="cd07247">
    <property type="entry name" value="SgaA_N_like"/>
    <property type="match status" value="1"/>
</dbReference>
<feature type="domain" description="VOC" evidence="1">
    <location>
        <begin position="3"/>
        <end position="130"/>
    </location>
</feature>
<gene>
    <name evidence="2" type="ORF">FHU36_005498</name>
</gene>
<dbReference type="RefSeq" id="WP_185086606.1">
    <property type="nucleotide sequence ID" value="NZ_JACHJB010000002.1"/>
</dbReference>
<dbReference type="InterPro" id="IPR004360">
    <property type="entry name" value="Glyas_Fos-R_dOase_dom"/>
</dbReference>
<evidence type="ECO:0000313" key="3">
    <source>
        <dbReference type="Proteomes" id="UP000583800"/>
    </source>
</evidence>
<dbReference type="Pfam" id="PF00903">
    <property type="entry name" value="Glyoxalase"/>
    <property type="match status" value="1"/>
</dbReference>
<dbReference type="AlphaFoldDB" id="A0A7X0C6A5"/>
<dbReference type="InterPro" id="IPR052164">
    <property type="entry name" value="Anthracycline_SecMetBiosynth"/>
</dbReference>
<protein>
    <recommendedName>
        <fullName evidence="1">VOC domain-containing protein</fullName>
    </recommendedName>
</protein>
<keyword evidence="3" id="KW-1185">Reference proteome</keyword>
<dbReference type="EMBL" id="JACHJB010000002">
    <property type="protein sequence ID" value="MBB6348953.1"/>
    <property type="molecule type" value="Genomic_DNA"/>
</dbReference>
<dbReference type="PROSITE" id="PS51819">
    <property type="entry name" value="VOC"/>
    <property type="match status" value="1"/>
</dbReference>
<dbReference type="PANTHER" id="PTHR33993">
    <property type="entry name" value="GLYOXALASE-RELATED"/>
    <property type="match status" value="1"/>
</dbReference>
<organism evidence="2 3">
    <name type="scientific">Nonomuraea muscovyensis</name>
    <dbReference type="NCBI Taxonomy" id="1124761"/>
    <lineage>
        <taxon>Bacteria</taxon>
        <taxon>Bacillati</taxon>
        <taxon>Actinomycetota</taxon>
        <taxon>Actinomycetes</taxon>
        <taxon>Streptosporangiales</taxon>
        <taxon>Streptosporangiaceae</taxon>
        <taxon>Nonomuraea</taxon>
    </lineage>
</organism>
<proteinExistence type="predicted"/>
<accession>A0A7X0C6A5</accession>